<evidence type="ECO:0000313" key="1">
    <source>
        <dbReference type="EMBL" id="KAI0047219.1"/>
    </source>
</evidence>
<keyword evidence="2" id="KW-1185">Reference proteome</keyword>
<organism evidence="1 2">
    <name type="scientific">Auriscalpium vulgare</name>
    <dbReference type="NCBI Taxonomy" id="40419"/>
    <lineage>
        <taxon>Eukaryota</taxon>
        <taxon>Fungi</taxon>
        <taxon>Dikarya</taxon>
        <taxon>Basidiomycota</taxon>
        <taxon>Agaricomycotina</taxon>
        <taxon>Agaricomycetes</taxon>
        <taxon>Russulales</taxon>
        <taxon>Auriscalpiaceae</taxon>
        <taxon>Auriscalpium</taxon>
    </lineage>
</organism>
<sequence length="929" mass="105600">QSKLLDWIPFRDHYLDELIRQDGYCPLPAHQGRCASCWKTAEAKGEYRCTDCTSDRLLCGQCIVAEHQQLPLHRLEYWNGSFFKKVSLLSLGFCLFLGHEGHCCPTPYTTSLLVGDTSGFHSVKVAFCRCYHRGTHIPVYMQLLGIRWYPATPNNPTTAFTFNLLDTYHELSLQGNTNIYDFTIAIEHRTDNTGLNSPKTRYRQLALVVRQWRFLKMLKRGGRGHDPAGVDATQPGALAIECPACPRPGVNLPDDWESAPPDQSWLYEQVFAVDANFRLKLKDRNLRDLELAPGWAYYVEETAYQHHLKNHEDVPEPKYCDSQHSAVAKAATLKTIGYSVSGVGAVVCGRHSMVRKNAVADLQKGERYVTMDYIILSTLANTSHRRLTISYDIACQWSRNFAKRVPHFPEAMRLDLSKVSLRAAVPKFHIAAHGPKCQGEFNLNYMDRTGRTYGEGVESGWSYTNGLATSTREMGPGGRHENLNDHWGAWNWRKVIGFGAYFQKGLREALLWQAKSAAQFQSSSATFPESTTEKWCKMVEDWELNKKKRDPYAEPSYSITTADVRLQLANEEAQATARGDTPAHSMSPSIFIQTGLDLEDQQYLRVIELKGTLTSYEKADLQEKRNSLARRIEAWRVVQDIYMPFVAALRAIATSSPRDDDGADHSVALEKAEELDLFLPSSLPPTHRCLGTTNGLSRIETRLRIAQADDALAEVRMHRRVTQGLADFKKLQVSGTGQAPNTRVRSLFAQVGARTLRSAERYRDARQALTALDPGGDWSTRMHILRADDIRGPHREEDERSEGRHEVSWIWLAPRQGPRDDNDESTEEFGEAMRVEWVKARARARRWEEEVVYVQEEMRRVLQTLESDARLWLSRRALREDVGEELRSGLTAYAAKQAAIRLDLAKSFAIMWIPTLRAFNLDPPWADKY</sequence>
<reference evidence="1" key="1">
    <citation type="submission" date="2021-02" db="EMBL/GenBank/DDBJ databases">
        <authorList>
            <consortium name="DOE Joint Genome Institute"/>
            <person name="Ahrendt S."/>
            <person name="Looney B.P."/>
            <person name="Miyauchi S."/>
            <person name="Morin E."/>
            <person name="Drula E."/>
            <person name="Courty P.E."/>
            <person name="Chicoki N."/>
            <person name="Fauchery L."/>
            <person name="Kohler A."/>
            <person name="Kuo A."/>
            <person name="Labutti K."/>
            <person name="Pangilinan J."/>
            <person name="Lipzen A."/>
            <person name="Riley R."/>
            <person name="Andreopoulos W."/>
            <person name="He G."/>
            <person name="Johnson J."/>
            <person name="Barry K.W."/>
            <person name="Grigoriev I.V."/>
            <person name="Nagy L."/>
            <person name="Hibbett D."/>
            <person name="Henrissat B."/>
            <person name="Matheny P.B."/>
            <person name="Labbe J."/>
            <person name="Martin F."/>
        </authorList>
    </citation>
    <scope>NUCLEOTIDE SEQUENCE</scope>
    <source>
        <strain evidence="1">FP105234-sp</strain>
    </source>
</reference>
<gene>
    <name evidence="1" type="ORF">FA95DRAFT_1465725</name>
</gene>
<reference evidence="1" key="2">
    <citation type="journal article" date="2022" name="New Phytol.">
        <title>Evolutionary transition to the ectomycorrhizal habit in the genomes of a hyperdiverse lineage of mushroom-forming fungi.</title>
        <authorList>
            <person name="Looney B."/>
            <person name="Miyauchi S."/>
            <person name="Morin E."/>
            <person name="Drula E."/>
            <person name="Courty P.E."/>
            <person name="Kohler A."/>
            <person name="Kuo A."/>
            <person name="LaButti K."/>
            <person name="Pangilinan J."/>
            <person name="Lipzen A."/>
            <person name="Riley R."/>
            <person name="Andreopoulos W."/>
            <person name="He G."/>
            <person name="Johnson J."/>
            <person name="Nolan M."/>
            <person name="Tritt A."/>
            <person name="Barry K.W."/>
            <person name="Grigoriev I.V."/>
            <person name="Nagy L.G."/>
            <person name="Hibbett D."/>
            <person name="Henrissat B."/>
            <person name="Matheny P.B."/>
            <person name="Labbe J."/>
            <person name="Martin F.M."/>
        </authorList>
    </citation>
    <scope>NUCLEOTIDE SEQUENCE</scope>
    <source>
        <strain evidence="1">FP105234-sp</strain>
    </source>
</reference>
<protein>
    <submittedName>
        <fullName evidence="1">Uncharacterized protein</fullName>
    </submittedName>
</protein>
<feature type="non-terminal residue" evidence="1">
    <location>
        <position position="1"/>
    </location>
</feature>
<comment type="caution">
    <text evidence="1">The sequence shown here is derived from an EMBL/GenBank/DDBJ whole genome shotgun (WGS) entry which is preliminary data.</text>
</comment>
<dbReference type="EMBL" id="MU275908">
    <property type="protein sequence ID" value="KAI0047219.1"/>
    <property type="molecule type" value="Genomic_DNA"/>
</dbReference>
<accession>A0ACB8RT68</accession>
<proteinExistence type="predicted"/>
<feature type="non-terminal residue" evidence="1">
    <location>
        <position position="929"/>
    </location>
</feature>
<evidence type="ECO:0000313" key="2">
    <source>
        <dbReference type="Proteomes" id="UP000814033"/>
    </source>
</evidence>
<dbReference type="Proteomes" id="UP000814033">
    <property type="component" value="Unassembled WGS sequence"/>
</dbReference>
<name>A0ACB8RT68_9AGAM</name>